<dbReference type="GO" id="GO:0005886">
    <property type="term" value="C:plasma membrane"/>
    <property type="evidence" value="ECO:0007669"/>
    <property type="project" value="TreeGrafter"/>
</dbReference>
<name>A0A3N1L9H8_9PROT</name>
<feature type="transmembrane region" description="Helical" evidence="1">
    <location>
        <begin position="12"/>
        <end position="31"/>
    </location>
</feature>
<reference evidence="3 4" key="1">
    <citation type="submission" date="2018-11" db="EMBL/GenBank/DDBJ databases">
        <title>Genomic Encyclopedia of Type Strains, Phase IV (KMG-IV): sequencing the most valuable type-strain genomes for metagenomic binning, comparative biology and taxonomic classification.</title>
        <authorList>
            <person name="Goeker M."/>
        </authorList>
    </citation>
    <scope>NUCLEOTIDE SEQUENCE [LARGE SCALE GENOMIC DNA]</scope>
    <source>
        <strain evidence="3 4">DSM 5900</strain>
    </source>
</reference>
<dbReference type="GO" id="GO:0000270">
    <property type="term" value="P:peptidoglycan metabolic process"/>
    <property type="evidence" value="ECO:0007669"/>
    <property type="project" value="TreeGrafter"/>
</dbReference>
<dbReference type="AlphaFoldDB" id="A0A3N1L9H8"/>
<comment type="caution">
    <text evidence="3">The sequence shown here is derived from an EMBL/GenBank/DDBJ whole genome shotgun (WGS) entry which is preliminary data.</text>
</comment>
<accession>A0A3N1L9H8</accession>
<dbReference type="Pfam" id="PF02698">
    <property type="entry name" value="DUF218"/>
    <property type="match status" value="1"/>
</dbReference>
<dbReference type="PANTHER" id="PTHR30336:SF4">
    <property type="entry name" value="ENVELOPE BIOGENESIS FACTOR ELYC"/>
    <property type="match status" value="1"/>
</dbReference>
<dbReference type="InterPro" id="IPR003848">
    <property type="entry name" value="DUF218"/>
</dbReference>
<proteinExistence type="predicted"/>
<evidence type="ECO:0000313" key="4">
    <source>
        <dbReference type="Proteomes" id="UP000278222"/>
    </source>
</evidence>
<gene>
    <name evidence="3" type="ORF">EDC65_3230</name>
</gene>
<evidence type="ECO:0000256" key="1">
    <source>
        <dbReference type="SAM" id="Phobius"/>
    </source>
</evidence>
<evidence type="ECO:0000313" key="3">
    <source>
        <dbReference type="EMBL" id="ROP91363.1"/>
    </source>
</evidence>
<keyword evidence="1" id="KW-0812">Transmembrane</keyword>
<dbReference type="OrthoDB" id="9812311at2"/>
<keyword evidence="1" id="KW-0472">Membrane</keyword>
<keyword evidence="1" id="KW-1133">Transmembrane helix</keyword>
<dbReference type="Proteomes" id="UP000278222">
    <property type="component" value="Unassembled WGS sequence"/>
</dbReference>
<keyword evidence="4" id="KW-1185">Reference proteome</keyword>
<dbReference type="CDD" id="cd06259">
    <property type="entry name" value="YdcF-like"/>
    <property type="match status" value="1"/>
</dbReference>
<dbReference type="GO" id="GO:0043164">
    <property type="term" value="P:Gram-negative-bacterium-type cell wall biogenesis"/>
    <property type="evidence" value="ECO:0007669"/>
    <property type="project" value="TreeGrafter"/>
</dbReference>
<dbReference type="RefSeq" id="WP_123691180.1">
    <property type="nucleotide sequence ID" value="NZ_AP019700.1"/>
</dbReference>
<sequence>MIGRLLRRLRVLLALGGMAGLALAAGFVWFAESIPWASPDDDARTDAIVVLTGGADRIPVGVALLARGLAQKLFVSGVHPVVDLPTMLRDAVIEDASRQDAIALGHAAYNTRDNAVETAQWMEREGFRSLRLVTANYHLWRAELELRRRMPHIQFILHPVVPAQMKRDWWAWRGTTMLLAAEYVKYLWSIVRPRSST</sequence>
<evidence type="ECO:0000259" key="2">
    <source>
        <dbReference type="Pfam" id="PF02698"/>
    </source>
</evidence>
<dbReference type="PANTHER" id="PTHR30336">
    <property type="entry name" value="INNER MEMBRANE PROTEIN, PROBABLE PERMEASE"/>
    <property type="match status" value="1"/>
</dbReference>
<organism evidence="3 4">
    <name type="scientific">Stella humosa</name>
    <dbReference type="NCBI Taxonomy" id="94"/>
    <lineage>
        <taxon>Bacteria</taxon>
        <taxon>Pseudomonadati</taxon>
        <taxon>Pseudomonadota</taxon>
        <taxon>Alphaproteobacteria</taxon>
        <taxon>Rhodospirillales</taxon>
        <taxon>Stellaceae</taxon>
        <taxon>Stella</taxon>
    </lineage>
</organism>
<dbReference type="EMBL" id="RJKX01000014">
    <property type="protein sequence ID" value="ROP91363.1"/>
    <property type="molecule type" value="Genomic_DNA"/>
</dbReference>
<feature type="domain" description="DUF218" evidence="2">
    <location>
        <begin position="46"/>
        <end position="169"/>
    </location>
</feature>
<dbReference type="InterPro" id="IPR051599">
    <property type="entry name" value="Cell_Envelope_Assoc"/>
</dbReference>
<protein>
    <submittedName>
        <fullName evidence="3">Uncharacterized SAM-binding protein YcdF (DUF218 family)</fullName>
    </submittedName>
</protein>